<dbReference type="GeneID" id="18809053"/>
<dbReference type="OrthoDB" id="4743193at2759"/>
<dbReference type="HOGENOM" id="CLU_2838327_0_0_1"/>
<dbReference type="Proteomes" id="UP000008064">
    <property type="component" value="Unassembled WGS sequence"/>
</dbReference>
<dbReference type="RefSeq" id="XP_007312237.1">
    <property type="nucleotide sequence ID" value="XM_007312175.1"/>
</dbReference>
<dbReference type="EMBL" id="GL945428">
    <property type="protein sequence ID" value="EGO30353.1"/>
    <property type="molecule type" value="Genomic_DNA"/>
</dbReference>
<dbReference type="AlphaFoldDB" id="F8NDR9"/>
<evidence type="ECO:0000313" key="2">
    <source>
        <dbReference type="EMBL" id="EGO30353.1"/>
    </source>
</evidence>
<feature type="domain" description="DUF6589" evidence="1">
    <location>
        <begin position="2"/>
        <end position="63"/>
    </location>
</feature>
<accession>F8NDR9</accession>
<proteinExistence type="predicted"/>
<organism>
    <name type="scientific">Serpula lacrymans var. lacrymans (strain S7.9)</name>
    <name type="common">Dry rot fungus</name>
    <dbReference type="NCBI Taxonomy" id="578457"/>
    <lineage>
        <taxon>Eukaryota</taxon>
        <taxon>Fungi</taxon>
        <taxon>Dikarya</taxon>
        <taxon>Basidiomycota</taxon>
        <taxon>Agaricomycotina</taxon>
        <taxon>Agaricomycetes</taxon>
        <taxon>Agaricomycetidae</taxon>
        <taxon>Boletales</taxon>
        <taxon>Coniophorineae</taxon>
        <taxon>Serpulaceae</taxon>
        <taxon>Serpula</taxon>
    </lineage>
</organism>
<dbReference type="InterPro" id="IPR046496">
    <property type="entry name" value="DUF6589"/>
</dbReference>
<gene>
    <name evidence="2" type="ORF">SERLADRAFT_345251</name>
</gene>
<dbReference type="KEGG" id="sla:SERLADRAFT_345251"/>
<reference evidence="2" key="1">
    <citation type="submission" date="2011-04" db="EMBL/GenBank/DDBJ databases">
        <title>Evolution of plant cell wall degrading machinery underlies the functional diversity of forest fungi.</title>
        <authorList>
            <consortium name="US DOE Joint Genome Institute (JGI-PGF)"/>
            <person name="Eastwood D.C."/>
            <person name="Floudas D."/>
            <person name="Binder M."/>
            <person name="Majcherczyk A."/>
            <person name="Schneider P."/>
            <person name="Aerts A."/>
            <person name="Asiegbu F.O."/>
            <person name="Baker S.E."/>
            <person name="Barry K."/>
            <person name="Bendiksby M."/>
            <person name="Blumentritt M."/>
            <person name="Coutinho P.M."/>
            <person name="Cullen D."/>
            <person name="Cullen D."/>
            <person name="Gathman A."/>
            <person name="Goodell B."/>
            <person name="Henrissat B."/>
            <person name="Ihrmark K."/>
            <person name="Kauserud H."/>
            <person name="Kohler A."/>
            <person name="LaButti K."/>
            <person name="Lapidus A."/>
            <person name="Lavin J.L."/>
            <person name="Lee Y.-H."/>
            <person name="Lindquist E."/>
            <person name="Lilly W."/>
            <person name="Lucas S."/>
            <person name="Morin E."/>
            <person name="Murat C."/>
            <person name="Oguiza J.A."/>
            <person name="Park J."/>
            <person name="Pisabarro A.G."/>
            <person name="Riley R."/>
            <person name="Rosling A."/>
            <person name="Salamov A."/>
            <person name="Schmidt O."/>
            <person name="Schmutz J."/>
            <person name="Skrede I."/>
            <person name="Stenlid J."/>
            <person name="Wiebenga A."/>
            <person name="Xie X."/>
            <person name="Kues U."/>
            <person name="Hibbett D.S."/>
            <person name="Hoffmeister D."/>
            <person name="Hogberg N."/>
            <person name="Martin F."/>
            <person name="Grigoriev I.V."/>
            <person name="Watkinson S.C."/>
        </authorList>
    </citation>
    <scope>NUCLEOTIDE SEQUENCE</scope>
    <source>
        <strain evidence="2">S7.9</strain>
    </source>
</reference>
<feature type="non-terminal residue" evidence="2">
    <location>
        <position position="1"/>
    </location>
</feature>
<dbReference type="Pfam" id="PF20231">
    <property type="entry name" value="DUF6589"/>
    <property type="match status" value="1"/>
</dbReference>
<name>F8NDR9_SERL9</name>
<evidence type="ECO:0000259" key="1">
    <source>
        <dbReference type="Pfam" id="PF20231"/>
    </source>
</evidence>
<protein>
    <recommendedName>
        <fullName evidence="1">DUF6589 domain-containing protein</fullName>
    </recommendedName>
</protein>
<sequence>SQIIRQNLLCNPTEKPHAFKAIDWLVELNNLCTKVIFAGTGPNHTIDHIIKESSLIEVYHSCHVTV</sequence>